<dbReference type="Gene3D" id="2.170.130.10">
    <property type="entry name" value="TonB-dependent receptor, plug domain"/>
    <property type="match status" value="1"/>
</dbReference>
<keyword evidence="3 10" id="KW-1134">Transmembrane beta strand</keyword>
<feature type="domain" description="TonB-dependent receptor-like beta-barrel" evidence="13">
    <location>
        <begin position="183"/>
        <end position="598"/>
    </location>
</feature>
<dbReference type="Gene3D" id="2.40.170.20">
    <property type="entry name" value="TonB-dependent receptor, beta-barrel domain"/>
    <property type="match status" value="1"/>
</dbReference>
<dbReference type="InterPro" id="IPR039426">
    <property type="entry name" value="TonB-dep_rcpt-like"/>
</dbReference>
<evidence type="ECO:0000256" key="1">
    <source>
        <dbReference type="ARBA" id="ARBA00004571"/>
    </source>
</evidence>
<dbReference type="PANTHER" id="PTHR30069">
    <property type="entry name" value="TONB-DEPENDENT OUTER MEMBRANE RECEPTOR"/>
    <property type="match status" value="1"/>
</dbReference>
<gene>
    <name evidence="15" type="ORF">SAMN05421762_2688</name>
</gene>
<name>A0A1I1MYY2_9RHOB</name>
<evidence type="ECO:0000256" key="12">
    <source>
        <dbReference type="SAM" id="SignalP"/>
    </source>
</evidence>
<dbReference type="CDD" id="cd01347">
    <property type="entry name" value="ligand_gated_channel"/>
    <property type="match status" value="1"/>
</dbReference>
<dbReference type="Proteomes" id="UP000231644">
    <property type="component" value="Unassembled WGS sequence"/>
</dbReference>
<proteinExistence type="inferred from homology"/>
<keyword evidence="5 12" id="KW-0732">Signal</keyword>
<comment type="subcellular location">
    <subcellularLocation>
        <location evidence="1 10">Cell outer membrane</location>
        <topology evidence="1 10">Multi-pass membrane protein</topology>
    </subcellularLocation>
</comment>
<dbReference type="SUPFAM" id="SSF56935">
    <property type="entry name" value="Porins"/>
    <property type="match status" value="1"/>
</dbReference>
<evidence type="ECO:0000256" key="4">
    <source>
        <dbReference type="ARBA" id="ARBA00022692"/>
    </source>
</evidence>
<organism evidence="15 16">
    <name type="scientific">Pseudooceanicola nitratireducens</name>
    <dbReference type="NCBI Taxonomy" id="517719"/>
    <lineage>
        <taxon>Bacteria</taxon>
        <taxon>Pseudomonadati</taxon>
        <taxon>Pseudomonadota</taxon>
        <taxon>Alphaproteobacteria</taxon>
        <taxon>Rhodobacterales</taxon>
        <taxon>Paracoccaceae</taxon>
        <taxon>Pseudooceanicola</taxon>
    </lineage>
</organism>
<evidence type="ECO:0000259" key="13">
    <source>
        <dbReference type="Pfam" id="PF00593"/>
    </source>
</evidence>
<evidence type="ECO:0000256" key="3">
    <source>
        <dbReference type="ARBA" id="ARBA00022452"/>
    </source>
</evidence>
<keyword evidence="7 10" id="KW-0472">Membrane</keyword>
<protein>
    <submittedName>
        <fullName evidence="15">Vitamin B12 transporter</fullName>
    </submittedName>
</protein>
<feature type="signal peptide" evidence="12">
    <location>
        <begin position="1"/>
        <end position="23"/>
    </location>
</feature>
<feature type="domain" description="TonB-dependent receptor plug" evidence="14">
    <location>
        <begin position="48"/>
        <end position="146"/>
    </location>
</feature>
<dbReference type="STRING" id="517719.SAMN05421762_2688"/>
<dbReference type="AlphaFoldDB" id="A0A1I1MYY2"/>
<keyword evidence="6 11" id="KW-0798">TonB box</keyword>
<keyword evidence="8" id="KW-0675">Receptor</keyword>
<evidence type="ECO:0000256" key="7">
    <source>
        <dbReference type="ARBA" id="ARBA00023136"/>
    </source>
</evidence>
<keyword evidence="9 10" id="KW-0998">Cell outer membrane</keyword>
<evidence type="ECO:0000259" key="14">
    <source>
        <dbReference type="Pfam" id="PF07715"/>
    </source>
</evidence>
<evidence type="ECO:0000313" key="16">
    <source>
        <dbReference type="Proteomes" id="UP000231644"/>
    </source>
</evidence>
<dbReference type="InterPro" id="IPR036942">
    <property type="entry name" value="Beta-barrel_TonB_sf"/>
</dbReference>
<dbReference type="Pfam" id="PF07715">
    <property type="entry name" value="Plug"/>
    <property type="match status" value="1"/>
</dbReference>
<sequence>MTKTIPAAFAALSAVALSAPAHAQDTVTLSPIIISGGLTPIEAARYGRAASVITAQEIEERGILSVQDALRAVPGVSVNGTGHSSTQVRIRGGEGNHTLILIDGVEAAGGDGEYILTGLETANIERIEVLRGPQSVYYGSNASAGVVNIITKKGTGGFEYGGSAEYGAGWMASGFVAFRDDRGGLSLGATKRDDEGWDYSGADGEKDGITRQTLTLAGDYEVAKGLTLGFTYRTSEERYDYDNTNSGATAPSGYVVDDPSQFSNRDEKTMQVYAEYETLGGRLTGRLSHERTENAQGYNGFTPTVTKGEATKLRLSYGLDGAVSEGGHILSLLAEREADSASSNPVYARKNDSLALEYRGSFDSGLDLQLGARYDDNSVFGDSVTWNAAVSYQMDSGVRLHASAGTGVVNPSYSELYSNSTWSGITYLGNPALNPERNRSFDIGVEVPFAEGRGLVDVTYFNETLTDEITSVQTGPTTYSYANQAGDSKRQGIEISGRFAATEDLDLRFGYTYLDATNPNGSVEVRRPKHELALGATLTTFGGRGTLSADARYVAGNFDTRYFGSYATAQLPDYWAVDVAASYEVNANLRLTARVENLFDTAYSDSWGYASRGRTVYVGLSSSF</sequence>
<dbReference type="EMBL" id="FOLX01000001">
    <property type="protein sequence ID" value="SFC90611.1"/>
    <property type="molecule type" value="Genomic_DNA"/>
</dbReference>
<dbReference type="InterPro" id="IPR037066">
    <property type="entry name" value="Plug_dom_sf"/>
</dbReference>
<evidence type="ECO:0000256" key="2">
    <source>
        <dbReference type="ARBA" id="ARBA00022448"/>
    </source>
</evidence>
<comment type="similarity">
    <text evidence="10 11">Belongs to the TonB-dependent receptor family.</text>
</comment>
<dbReference type="InterPro" id="IPR000531">
    <property type="entry name" value="Beta-barrel_TonB"/>
</dbReference>
<keyword evidence="16" id="KW-1185">Reference proteome</keyword>
<evidence type="ECO:0000256" key="5">
    <source>
        <dbReference type="ARBA" id="ARBA00022729"/>
    </source>
</evidence>
<dbReference type="PANTHER" id="PTHR30069:SF29">
    <property type="entry name" value="HEMOGLOBIN AND HEMOGLOBIN-HAPTOGLOBIN-BINDING PROTEIN 1-RELATED"/>
    <property type="match status" value="1"/>
</dbReference>
<keyword evidence="2 10" id="KW-0813">Transport</keyword>
<evidence type="ECO:0000256" key="8">
    <source>
        <dbReference type="ARBA" id="ARBA00023170"/>
    </source>
</evidence>
<dbReference type="GO" id="GO:0044718">
    <property type="term" value="P:siderophore transmembrane transport"/>
    <property type="evidence" value="ECO:0007669"/>
    <property type="project" value="TreeGrafter"/>
</dbReference>
<dbReference type="PROSITE" id="PS52016">
    <property type="entry name" value="TONB_DEPENDENT_REC_3"/>
    <property type="match status" value="1"/>
</dbReference>
<dbReference type="RefSeq" id="WP_093447120.1">
    <property type="nucleotide sequence ID" value="NZ_FNZG01000001.1"/>
</dbReference>
<reference evidence="15 16" key="1">
    <citation type="submission" date="2016-10" db="EMBL/GenBank/DDBJ databases">
        <authorList>
            <person name="de Groot N.N."/>
        </authorList>
    </citation>
    <scope>NUCLEOTIDE SEQUENCE [LARGE SCALE GENOMIC DNA]</scope>
    <source>
        <strain evidence="15 16">DSM 29619</strain>
    </source>
</reference>
<evidence type="ECO:0000256" key="11">
    <source>
        <dbReference type="RuleBase" id="RU003357"/>
    </source>
</evidence>
<evidence type="ECO:0000313" key="15">
    <source>
        <dbReference type="EMBL" id="SFC90611.1"/>
    </source>
</evidence>
<evidence type="ECO:0000256" key="6">
    <source>
        <dbReference type="ARBA" id="ARBA00023077"/>
    </source>
</evidence>
<dbReference type="OrthoDB" id="9760333at2"/>
<dbReference type="Pfam" id="PF00593">
    <property type="entry name" value="TonB_dep_Rec_b-barrel"/>
    <property type="match status" value="1"/>
</dbReference>
<feature type="chain" id="PRO_5014152210" evidence="12">
    <location>
        <begin position="24"/>
        <end position="624"/>
    </location>
</feature>
<evidence type="ECO:0000256" key="9">
    <source>
        <dbReference type="ARBA" id="ARBA00023237"/>
    </source>
</evidence>
<evidence type="ECO:0000256" key="10">
    <source>
        <dbReference type="PROSITE-ProRule" id="PRU01360"/>
    </source>
</evidence>
<dbReference type="GO" id="GO:0015344">
    <property type="term" value="F:siderophore uptake transmembrane transporter activity"/>
    <property type="evidence" value="ECO:0007669"/>
    <property type="project" value="TreeGrafter"/>
</dbReference>
<dbReference type="InterPro" id="IPR012910">
    <property type="entry name" value="Plug_dom"/>
</dbReference>
<accession>A0A1I1MYY2</accession>
<dbReference type="GO" id="GO:0009279">
    <property type="term" value="C:cell outer membrane"/>
    <property type="evidence" value="ECO:0007669"/>
    <property type="project" value="UniProtKB-SubCell"/>
</dbReference>
<keyword evidence="4 10" id="KW-0812">Transmembrane</keyword>